<comment type="similarity">
    <text evidence="2">Belongs to the binding-protein-dependent transport system permease family. FecCD subfamily.</text>
</comment>
<feature type="transmembrane region" description="Helical" evidence="8">
    <location>
        <begin position="167"/>
        <end position="188"/>
    </location>
</feature>
<evidence type="ECO:0000256" key="8">
    <source>
        <dbReference type="SAM" id="Phobius"/>
    </source>
</evidence>
<evidence type="ECO:0000256" key="6">
    <source>
        <dbReference type="ARBA" id="ARBA00022989"/>
    </source>
</evidence>
<protein>
    <submittedName>
        <fullName evidence="9">Iron-enterobactin ABC transporter permease</fullName>
    </submittedName>
</protein>
<sequence length="350" mass="35501">MKGQLHWPTAIRPVRLGGFSGRLEVRAAWWTAAAALAALALGLFSVTIGSSGLGFGDLLAALSGRADDVTARILLEWRLPRIVFALLGGAALAVAGAVFQSITRNPLGSPDIIGFSTGAYTGALLVSLAAAGSALGTALGALAGGLLTGAAVYLLAYRRGVSGMRIIVVGIGVSLFLGAFNTWLLTVLRVEQAISAASWGAGSLADISWAHTVPVVVSTLVGIPLVLLLAADMRMLEMGDDAGRGLGVGAEAVRLRMLIIAIAMLAIVTAAAGPIAFVALAAPQLAMRVTGTPGVRVLPAAAFGALLLTASDLVARTIIAPEQLPVGVVTLSVGGAYLVWLLASFGRKAR</sequence>
<dbReference type="Pfam" id="PF01032">
    <property type="entry name" value="FecCD"/>
    <property type="match status" value="1"/>
</dbReference>
<reference evidence="9 10" key="1">
    <citation type="submission" date="2019-01" db="EMBL/GenBank/DDBJ databases">
        <title>Leucobacter muris sp. nov. isolated from the nose of a laboratory mouse.</title>
        <authorList>
            <person name="Benga L."/>
            <person name="Sproeer C."/>
            <person name="Schumann P."/>
            <person name="Verbarg S."/>
            <person name="Bunk B."/>
            <person name="Engelhardt E."/>
            <person name="Benten P.M."/>
            <person name="Sager M."/>
        </authorList>
    </citation>
    <scope>NUCLEOTIDE SEQUENCE [LARGE SCALE GENOMIC DNA]</scope>
    <source>
        <strain evidence="9 10">DSM 101948</strain>
    </source>
</reference>
<evidence type="ECO:0000313" key="9">
    <source>
        <dbReference type="EMBL" id="QAB17712.1"/>
    </source>
</evidence>
<gene>
    <name evidence="9" type="ORF">Leucomu_07080</name>
</gene>
<dbReference type="EMBL" id="CP035037">
    <property type="protein sequence ID" value="QAB17712.1"/>
    <property type="molecule type" value="Genomic_DNA"/>
</dbReference>
<dbReference type="Gene3D" id="1.10.3470.10">
    <property type="entry name" value="ABC transporter involved in vitamin B12 uptake, BtuC"/>
    <property type="match status" value="1"/>
</dbReference>
<keyword evidence="7 8" id="KW-0472">Membrane</keyword>
<dbReference type="InterPro" id="IPR037294">
    <property type="entry name" value="ABC_BtuC-like"/>
</dbReference>
<feature type="transmembrane region" description="Helical" evidence="8">
    <location>
        <begin position="27"/>
        <end position="48"/>
    </location>
</feature>
<feature type="transmembrane region" description="Helical" evidence="8">
    <location>
        <begin position="258"/>
        <end position="282"/>
    </location>
</feature>
<name>A0ABX5QF66_9MICO</name>
<organism evidence="9 10">
    <name type="scientific">Leucobacter muris</name>
    <dbReference type="NCBI Taxonomy" id="1935379"/>
    <lineage>
        <taxon>Bacteria</taxon>
        <taxon>Bacillati</taxon>
        <taxon>Actinomycetota</taxon>
        <taxon>Actinomycetes</taxon>
        <taxon>Micrococcales</taxon>
        <taxon>Microbacteriaceae</taxon>
        <taxon>Leucobacter</taxon>
    </lineage>
</organism>
<dbReference type="Proteomes" id="UP000285768">
    <property type="component" value="Chromosome"/>
</dbReference>
<accession>A0ABX5QF66</accession>
<feature type="transmembrane region" description="Helical" evidence="8">
    <location>
        <begin position="82"/>
        <end position="102"/>
    </location>
</feature>
<dbReference type="InterPro" id="IPR000522">
    <property type="entry name" value="ABC_transptr_permease_BtuC"/>
</dbReference>
<dbReference type="RefSeq" id="WP_128386781.1">
    <property type="nucleotide sequence ID" value="NZ_CP035037.1"/>
</dbReference>
<evidence type="ECO:0000256" key="2">
    <source>
        <dbReference type="ARBA" id="ARBA00007935"/>
    </source>
</evidence>
<keyword evidence="4" id="KW-1003">Cell membrane</keyword>
<feature type="transmembrane region" description="Helical" evidence="8">
    <location>
        <begin position="326"/>
        <end position="345"/>
    </location>
</feature>
<evidence type="ECO:0000313" key="10">
    <source>
        <dbReference type="Proteomes" id="UP000285768"/>
    </source>
</evidence>
<keyword evidence="3" id="KW-0813">Transport</keyword>
<evidence type="ECO:0000256" key="7">
    <source>
        <dbReference type="ARBA" id="ARBA00023136"/>
    </source>
</evidence>
<dbReference type="PANTHER" id="PTHR30472">
    <property type="entry name" value="FERRIC ENTEROBACTIN TRANSPORT SYSTEM PERMEASE PROTEIN"/>
    <property type="match status" value="1"/>
</dbReference>
<keyword evidence="5 8" id="KW-0812">Transmembrane</keyword>
<dbReference type="SUPFAM" id="SSF81345">
    <property type="entry name" value="ABC transporter involved in vitamin B12 uptake, BtuC"/>
    <property type="match status" value="1"/>
</dbReference>
<evidence type="ECO:0000256" key="1">
    <source>
        <dbReference type="ARBA" id="ARBA00004651"/>
    </source>
</evidence>
<evidence type="ECO:0000256" key="3">
    <source>
        <dbReference type="ARBA" id="ARBA00022448"/>
    </source>
</evidence>
<keyword evidence="10" id="KW-1185">Reference proteome</keyword>
<keyword evidence="6 8" id="KW-1133">Transmembrane helix</keyword>
<evidence type="ECO:0000256" key="4">
    <source>
        <dbReference type="ARBA" id="ARBA00022475"/>
    </source>
</evidence>
<feature type="transmembrane region" description="Helical" evidence="8">
    <location>
        <begin position="122"/>
        <end position="155"/>
    </location>
</feature>
<evidence type="ECO:0000256" key="5">
    <source>
        <dbReference type="ARBA" id="ARBA00022692"/>
    </source>
</evidence>
<dbReference type="PANTHER" id="PTHR30472:SF24">
    <property type="entry name" value="FERRIC ENTEROBACTIN TRANSPORT SYSTEM PERMEASE PROTEIN FEPG"/>
    <property type="match status" value="1"/>
</dbReference>
<proteinExistence type="inferred from homology"/>
<feature type="transmembrane region" description="Helical" evidence="8">
    <location>
        <begin position="208"/>
        <end position="230"/>
    </location>
</feature>
<comment type="subcellular location">
    <subcellularLocation>
        <location evidence="1">Cell membrane</location>
        <topology evidence="1">Multi-pass membrane protein</topology>
    </subcellularLocation>
</comment>
<dbReference type="CDD" id="cd06550">
    <property type="entry name" value="TM_ABC_iron-siderophores_like"/>
    <property type="match status" value="1"/>
</dbReference>